<sequence length="93" mass="10160">MKVLILIALVAISAADDYSSSYSSSSYSPSYSSPSYSAPSYGYSGYSAPSYTYTQKVLVYPPPYYKTVEYIGYTHGGKKGKKGVPVYKAVDKY</sequence>
<name>A0A8J2RYS0_9CRUS</name>
<evidence type="ECO:0000256" key="1">
    <source>
        <dbReference type="SAM" id="SignalP"/>
    </source>
</evidence>
<feature type="chain" id="PRO_5035307879" description="Cuticular protein" evidence="1">
    <location>
        <begin position="16"/>
        <end position="93"/>
    </location>
</feature>
<dbReference type="AlphaFoldDB" id="A0A8J2RYS0"/>
<feature type="signal peptide" evidence="1">
    <location>
        <begin position="1"/>
        <end position="15"/>
    </location>
</feature>
<comment type="caution">
    <text evidence="2">The sequence shown here is derived from an EMBL/GenBank/DDBJ whole genome shotgun (WGS) entry which is preliminary data.</text>
</comment>
<gene>
    <name evidence="2" type="ORF">DGAL_LOCUS9126</name>
</gene>
<dbReference type="EMBL" id="CAKKLH010000210">
    <property type="protein sequence ID" value="CAH0105978.1"/>
    <property type="molecule type" value="Genomic_DNA"/>
</dbReference>
<organism evidence="2 3">
    <name type="scientific">Daphnia galeata</name>
    <dbReference type="NCBI Taxonomy" id="27404"/>
    <lineage>
        <taxon>Eukaryota</taxon>
        <taxon>Metazoa</taxon>
        <taxon>Ecdysozoa</taxon>
        <taxon>Arthropoda</taxon>
        <taxon>Crustacea</taxon>
        <taxon>Branchiopoda</taxon>
        <taxon>Diplostraca</taxon>
        <taxon>Cladocera</taxon>
        <taxon>Anomopoda</taxon>
        <taxon>Daphniidae</taxon>
        <taxon>Daphnia</taxon>
    </lineage>
</organism>
<dbReference type="Proteomes" id="UP000789390">
    <property type="component" value="Unassembled WGS sequence"/>
</dbReference>
<proteinExistence type="predicted"/>
<evidence type="ECO:0000313" key="2">
    <source>
        <dbReference type="EMBL" id="CAH0105978.1"/>
    </source>
</evidence>
<keyword evidence="3" id="KW-1185">Reference proteome</keyword>
<reference evidence="2" key="1">
    <citation type="submission" date="2021-11" db="EMBL/GenBank/DDBJ databases">
        <authorList>
            <person name="Schell T."/>
        </authorList>
    </citation>
    <scope>NUCLEOTIDE SEQUENCE</scope>
    <source>
        <strain evidence="2">M5</strain>
    </source>
</reference>
<keyword evidence="1" id="KW-0732">Signal</keyword>
<evidence type="ECO:0000313" key="3">
    <source>
        <dbReference type="Proteomes" id="UP000789390"/>
    </source>
</evidence>
<evidence type="ECO:0008006" key="4">
    <source>
        <dbReference type="Google" id="ProtNLM"/>
    </source>
</evidence>
<accession>A0A8J2RYS0</accession>
<protein>
    <recommendedName>
        <fullName evidence="4">Cuticular protein</fullName>
    </recommendedName>
</protein>